<dbReference type="Pfam" id="PF03797">
    <property type="entry name" value="Autotransporter"/>
    <property type="match status" value="1"/>
</dbReference>
<reference evidence="3 4" key="1">
    <citation type="submission" date="2020-04" db="EMBL/GenBank/DDBJ databases">
        <title>Rhizobium sp. S-51 isolated from soil.</title>
        <authorList>
            <person name="Dahal R.H."/>
        </authorList>
    </citation>
    <scope>NUCLEOTIDE SEQUENCE [LARGE SCALE GENOMIC DNA]</scope>
    <source>
        <strain evidence="3 4">S-51</strain>
    </source>
</reference>
<dbReference type="Gene3D" id="2.40.128.130">
    <property type="entry name" value="Autotransporter beta-domain"/>
    <property type="match status" value="1"/>
</dbReference>
<feature type="domain" description="Autotransporter" evidence="2">
    <location>
        <begin position="428"/>
        <end position="697"/>
    </location>
</feature>
<evidence type="ECO:0000259" key="2">
    <source>
        <dbReference type="PROSITE" id="PS51208"/>
    </source>
</evidence>
<sequence>MLVTLLGSTALMMPSPAKAEFRDLSAFAPGAYWFTALGVSGDGNYMVGEGVDADGVGRSFFYDVRSGTGQDIGLFASGEPTIMMDVSNSGIAVGVADTAAFTSRAVTWTRDAGFQDLGTLDGMGGGEAGAIAISDDGNRIVGWSTMQGGNPFSNAFVWIRGATSGVAGNAQMYALQALQGGDGYASADAISANGQFVAGSSTVGPGAYRAVRWNAKNILTTGTAAAENLGTLGGEYSFANAINTDGRVVVGFSRTSSPYGTHAFRWEEGGTAGVAGNVQMEDLGTLGGESSDALAVSGNGKIVVGSADDVNDEKQAFRWTRETGMLSLADWLAQSGVDVGDIALIEATGISNDGGVIVGRMNDPENSDGDTPFIARVAVPGEGGSGLMNVNEFNATVYDAGYIGWAAGNAFKVPLNGAHHRVLMDFPTQPSGICGWTNGDLAHYDDGRDTGVALAEAGLCGDLADGTVRVGLGGGLMHSTQDLMNDGSAELDGRYLVGELDWRPDGLPVIFSLTGLYGGSDAEIRRAYSNGATMAYSEGETDLVSGTLRLRADWKDAFRFGTTSFSPYVSYAVSRTTVDGYTETGGSFPATFDEQVVHSGEVRLGLASRTELTSAVALRGSLELVHGAGDAPHASGQVIGLHGFSFGGGSYSETWVRAGADLDVKVTDSALLSLSMHAATEGLDAQISGAARLQVLF</sequence>
<dbReference type="InterPro" id="IPR036709">
    <property type="entry name" value="Autotransporte_beta_dom_sf"/>
</dbReference>
<name>A0A7Y0FVV5_9HYPH</name>
<accession>A0A7Y0FVV5</accession>
<dbReference type="RefSeq" id="WP_169590641.1">
    <property type="nucleotide sequence ID" value="NZ_JABBGK010000002.1"/>
</dbReference>
<evidence type="ECO:0000256" key="1">
    <source>
        <dbReference type="SAM" id="SignalP"/>
    </source>
</evidence>
<keyword evidence="4" id="KW-1185">Reference proteome</keyword>
<gene>
    <name evidence="3" type="ORF">HHL25_11840</name>
</gene>
<dbReference type="SMART" id="SM00869">
    <property type="entry name" value="Autotransporter"/>
    <property type="match status" value="1"/>
</dbReference>
<dbReference type="Proteomes" id="UP000541470">
    <property type="component" value="Unassembled WGS sequence"/>
</dbReference>
<feature type="signal peptide" evidence="1">
    <location>
        <begin position="1"/>
        <end position="19"/>
    </location>
</feature>
<dbReference type="EMBL" id="JABBGK010000002">
    <property type="protein sequence ID" value="NML74817.1"/>
    <property type="molecule type" value="Genomic_DNA"/>
</dbReference>
<organism evidence="3 4">
    <name type="scientific">Rhizobium terricola</name>
    <dbReference type="NCBI Taxonomy" id="2728849"/>
    <lineage>
        <taxon>Bacteria</taxon>
        <taxon>Pseudomonadati</taxon>
        <taxon>Pseudomonadota</taxon>
        <taxon>Alphaproteobacteria</taxon>
        <taxon>Hyphomicrobiales</taxon>
        <taxon>Rhizobiaceae</taxon>
        <taxon>Rhizobium/Agrobacterium group</taxon>
        <taxon>Rhizobium</taxon>
    </lineage>
</organism>
<protein>
    <submittedName>
        <fullName evidence="3">Autotransporter domain-containing protein</fullName>
    </submittedName>
</protein>
<dbReference type="PROSITE" id="PS51208">
    <property type="entry name" value="AUTOTRANSPORTER"/>
    <property type="match status" value="1"/>
</dbReference>
<dbReference type="NCBIfam" id="TIGR02913">
    <property type="entry name" value="HAF_rpt"/>
    <property type="match status" value="1"/>
</dbReference>
<comment type="caution">
    <text evidence="3">The sequence shown here is derived from an EMBL/GenBank/DDBJ whole genome shotgun (WGS) entry which is preliminary data.</text>
</comment>
<evidence type="ECO:0000313" key="4">
    <source>
        <dbReference type="Proteomes" id="UP000541470"/>
    </source>
</evidence>
<dbReference type="AlphaFoldDB" id="A0A7Y0FVV5"/>
<evidence type="ECO:0000313" key="3">
    <source>
        <dbReference type="EMBL" id="NML74817.1"/>
    </source>
</evidence>
<keyword evidence="1" id="KW-0732">Signal</keyword>
<dbReference type="InterPro" id="IPR005546">
    <property type="entry name" value="Autotransporte_beta"/>
</dbReference>
<feature type="chain" id="PRO_5030878820" evidence="1">
    <location>
        <begin position="20"/>
        <end position="697"/>
    </location>
</feature>
<proteinExistence type="predicted"/>
<dbReference type="InterPro" id="IPR014262">
    <property type="entry name" value="HAF_rpt"/>
</dbReference>
<dbReference type="SUPFAM" id="SSF103515">
    <property type="entry name" value="Autotransporter"/>
    <property type="match status" value="1"/>
</dbReference>